<evidence type="ECO:0000313" key="7">
    <source>
        <dbReference type="Proteomes" id="UP001138997"/>
    </source>
</evidence>
<dbReference type="SUPFAM" id="SSF56059">
    <property type="entry name" value="Glutathione synthetase ATP-binding domain-like"/>
    <property type="match status" value="1"/>
</dbReference>
<dbReference type="PROSITE" id="PS50975">
    <property type="entry name" value="ATP_GRASP"/>
    <property type="match status" value="1"/>
</dbReference>
<dbReference type="InterPro" id="IPR052032">
    <property type="entry name" value="ATP-dep_AA_Ligase"/>
</dbReference>
<dbReference type="Gene3D" id="3.30.1490.20">
    <property type="entry name" value="ATP-grasp fold, A domain"/>
    <property type="match status" value="1"/>
</dbReference>
<dbReference type="PANTHER" id="PTHR43585:SF2">
    <property type="entry name" value="ATP-GRASP ENZYME FSQD"/>
    <property type="match status" value="1"/>
</dbReference>
<keyword evidence="2 4" id="KW-0547">Nucleotide-binding</keyword>
<evidence type="ECO:0000313" key="6">
    <source>
        <dbReference type="EMBL" id="MCD5317020.1"/>
    </source>
</evidence>
<dbReference type="InterPro" id="IPR013815">
    <property type="entry name" value="ATP_grasp_subdomain_1"/>
</dbReference>
<reference evidence="6" key="1">
    <citation type="submission" date="2021-11" db="EMBL/GenBank/DDBJ databases">
        <title>Streptomyces corallinus and Kineosporia corallina sp. nov., two new coral-derived marine actinobacteria.</title>
        <authorList>
            <person name="Buangrab K."/>
            <person name="Sutthacheep M."/>
            <person name="Yeemin T."/>
            <person name="Harunari E."/>
            <person name="Igarashi Y."/>
            <person name="Sripreechasak P."/>
            <person name="Kanchanasin P."/>
            <person name="Tanasupawat S."/>
            <person name="Phongsopitanun W."/>
        </authorList>
    </citation>
    <scope>NUCLEOTIDE SEQUENCE</scope>
    <source>
        <strain evidence="6">JCM 31032</strain>
    </source>
</reference>
<evidence type="ECO:0000259" key="5">
    <source>
        <dbReference type="PROSITE" id="PS50975"/>
    </source>
</evidence>
<organism evidence="6 7">
    <name type="scientific">Kineosporia babensis</name>
    <dbReference type="NCBI Taxonomy" id="499548"/>
    <lineage>
        <taxon>Bacteria</taxon>
        <taxon>Bacillati</taxon>
        <taxon>Actinomycetota</taxon>
        <taxon>Actinomycetes</taxon>
        <taxon>Kineosporiales</taxon>
        <taxon>Kineosporiaceae</taxon>
        <taxon>Kineosporia</taxon>
    </lineage>
</organism>
<keyword evidence="7" id="KW-1185">Reference proteome</keyword>
<proteinExistence type="predicted"/>
<sequence length="438" mass="47668">MTGPGEGTRHVMHVGFFPEILDHVDVSRDLLSVLLHQRAADETAPGISLRLARLQPVDVPHRLNNNDYDDFYPEFQAGAEKIAEQLGAPQAVVGLYEHTVVPAARLRERFNLPGTSVDTALNCRDKVRMKHLVAQAGVAVPQWLDLAGATGERIRSWLNSRPGRWVIKPKSEGGAVGVQIVDNPTAGLAAISRIPAAELNRYEVEEFVEGEIFHLDAVVRDATISFHSLSRYLNSCHDSSVHRLPLASITVTDGELVAGAREVADRCVSALGIADAVIHLELFRSAGEWIFLEIACRHGGAAVVPHLQEIFGVDLLDESYRANVLDPSLVPPAREQTPLRPEHACSAWLLAPMKASGQFTVTAVHPPEDVPGIVSARLPEAGDVVTDEFRPFPHLGVFILAGADEETVRRDIHQVLATYRVDLQSVPATSVPLAEEIG</sequence>
<dbReference type="Proteomes" id="UP001138997">
    <property type="component" value="Unassembled WGS sequence"/>
</dbReference>
<accession>A0A9X1SZ37</accession>
<dbReference type="Gene3D" id="3.30.470.20">
    <property type="entry name" value="ATP-grasp fold, B domain"/>
    <property type="match status" value="1"/>
</dbReference>
<dbReference type="RefSeq" id="WP_231449872.1">
    <property type="nucleotide sequence ID" value="NZ_JAJOMB010000039.1"/>
</dbReference>
<evidence type="ECO:0000256" key="4">
    <source>
        <dbReference type="PROSITE-ProRule" id="PRU00409"/>
    </source>
</evidence>
<dbReference type="InterPro" id="IPR011761">
    <property type="entry name" value="ATP-grasp"/>
</dbReference>
<evidence type="ECO:0000256" key="3">
    <source>
        <dbReference type="ARBA" id="ARBA00022840"/>
    </source>
</evidence>
<feature type="domain" description="ATP-grasp" evidence="5">
    <location>
        <begin position="130"/>
        <end position="324"/>
    </location>
</feature>
<dbReference type="GO" id="GO:0046872">
    <property type="term" value="F:metal ion binding"/>
    <property type="evidence" value="ECO:0007669"/>
    <property type="project" value="InterPro"/>
</dbReference>
<keyword evidence="1" id="KW-0436">Ligase</keyword>
<dbReference type="EMBL" id="JAJOMB010000039">
    <property type="protein sequence ID" value="MCD5317020.1"/>
    <property type="molecule type" value="Genomic_DNA"/>
</dbReference>
<evidence type="ECO:0000256" key="1">
    <source>
        <dbReference type="ARBA" id="ARBA00022598"/>
    </source>
</evidence>
<protein>
    <recommendedName>
        <fullName evidence="5">ATP-grasp domain-containing protein</fullName>
    </recommendedName>
</protein>
<dbReference type="PANTHER" id="PTHR43585">
    <property type="entry name" value="FUMIPYRROLE BIOSYNTHESIS PROTEIN C"/>
    <property type="match status" value="1"/>
</dbReference>
<evidence type="ECO:0000256" key="2">
    <source>
        <dbReference type="ARBA" id="ARBA00022741"/>
    </source>
</evidence>
<dbReference type="GO" id="GO:0016874">
    <property type="term" value="F:ligase activity"/>
    <property type="evidence" value="ECO:0007669"/>
    <property type="project" value="UniProtKB-KW"/>
</dbReference>
<name>A0A9X1SZ37_9ACTN</name>
<comment type="caution">
    <text evidence="6">The sequence shown here is derived from an EMBL/GenBank/DDBJ whole genome shotgun (WGS) entry which is preliminary data.</text>
</comment>
<dbReference type="GO" id="GO:0005524">
    <property type="term" value="F:ATP binding"/>
    <property type="evidence" value="ECO:0007669"/>
    <property type="project" value="UniProtKB-UniRule"/>
</dbReference>
<gene>
    <name evidence="6" type="ORF">LR394_39605</name>
</gene>
<keyword evidence="3 4" id="KW-0067">ATP-binding</keyword>
<dbReference type="AlphaFoldDB" id="A0A9X1SZ37"/>
<dbReference type="Gene3D" id="3.40.50.20">
    <property type="match status" value="1"/>
</dbReference>